<evidence type="ECO:0000313" key="2">
    <source>
        <dbReference type="Proteomes" id="UP000247454"/>
    </source>
</evidence>
<dbReference type="AlphaFoldDB" id="A0A318T9R3"/>
<dbReference type="RefSeq" id="WP_181418302.1">
    <property type="nucleotide sequence ID" value="NZ_QJTF01000001.1"/>
</dbReference>
<organism evidence="1 2">
    <name type="scientific">Phyllobacterium leguminum</name>
    <dbReference type="NCBI Taxonomy" id="314237"/>
    <lineage>
        <taxon>Bacteria</taxon>
        <taxon>Pseudomonadati</taxon>
        <taxon>Pseudomonadota</taxon>
        <taxon>Alphaproteobacteria</taxon>
        <taxon>Hyphomicrobiales</taxon>
        <taxon>Phyllobacteriaceae</taxon>
        <taxon>Phyllobacterium</taxon>
    </lineage>
</organism>
<sequence>MTAKGATLLTVLMLSAILFMATGIFTVDAGGHQASSDGYGVSSNFH</sequence>
<comment type="caution">
    <text evidence="1">The sequence shown here is derived from an EMBL/GenBank/DDBJ whole genome shotgun (WGS) entry which is preliminary data.</text>
</comment>
<reference evidence="1 2" key="1">
    <citation type="submission" date="2018-06" db="EMBL/GenBank/DDBJ databases">
        <title>Genomic Encyclopedia of Type Strains, Phase III (KMG-III): the genomes of soil and plant-associated and newly described type strains.</title>
        <authorList>
            <person name="Whitman W."/>
        </authorList>
    </citation>
    <scope>NUCLEOTIDE SEQUENCE [LARGE SCALE GENOMIC DNA]</scope>
    <source>
        <strain evidence="1 2">ORS 1419</strain>
    </source>
</reference>
<gene>
    <name evidence="1" type="ORF">C7477_10159</name>
</gene>
<dbReference type="Proteomes" id="UP000247454">
    <property type="component" value="Unassembled WGS sequence"/>
</dbReference>
<proteinExistence type="predicted"/>
<keyword evidence="2" id="KW-1185">Reference proteome</keyword>
<dbReference type="EMBL" id="QJTF01000001">
    <property type="protein sequence ID" value="PYE90387.1"/>
    <property type="molecule type" value="Genomic_DNA"/>
</dbReference>
<protein>
    <submittedName>
        <fullName evidence="1">Uncharacterized protein</fullName>
    </submittedName>
</protein>
<accession>A0A318T9R3</accession>
<name>A0A318T9R3_9HYPH</name>
<evidence type="ECO:0000313" key="1">
    <source>
        <dbReference type="EMBL" id="PYE90387.1"/>
    </source>
</evidence>